<reference evidence="4 5" key="1">
    <citation type="submission" date="2022-06" db="EMBL/GenBank/DDBJ databases">
        <title>Draft genome sequence of type strain Streptomyces rubrisoli DSM 42083.</title>
        <authorList>
            <person name="Duangmal K."/>
            <person name="Klaysubun C."/>
        </authorList>
    </citation>
    <scope>NUCLEOTIDE SEQUENCE [LARGE SCALE GENOMIC DNA]</scope>
    <source>
        <strain evidence="4 5">DSM 42083</strain>
    </source>
</reference>
<evidence type="ECO:0000256" key="2">
    <source>
        <dbReference type="SAM" id="MobiDB-lite"/>
    </source>
</evidence>
<keyword evidence="5" id="KW-1185">Reference proteome</keyword>
<dbReference type="Proteomes" id="UP001206206">
    <property type="component" value="Unassembled WGS sequence"/>
</dbReference>
<feature type="coiled-coil region" evidence="1">
    <location>
        <begin position="61"/>
        <end position="88"/>
    </location>
</feature>
<keyword evidence="1" id="KW-0175">Coiled coil</keyword>
<feature type="region of interest" description="Disordered" evidence="2">
    <location>
        <begin position="113"/>
        <end position="135"/>
    </location>
</feature>
<evidence type="ECO:0000313" key="5">
    <source>
        <dbReference type="Proteomes" id="UP001206206"/>
    </source>
</evidence>
<comment type="caution">
    <text evidence="4">The sequence shown here is derived from an EMBL/GenBank/DDBJ whole genome shotgun (WGS) entry which is preliminary data.</text>
</comment>
<keyword evidence="3" id="KW-1133">Transmembrane helix</keyword>
<keyword evidence="3" id="KW-0812">Transmembrane</keyword>
<dbReference type="Pfam" id="PF04977">
    <property type="entry name" value="DivIC"/>
    <property type="match status" value="1"/>
</dbReference>
<dbReference type="RefSeq" id="WP_255930240.1">
    <property type="nucleotide sequence ID" value="NZ_JANFNH010000026.1"/>
</dbReference>
<evidence type="ECO:0000256" key="1">
    <source>
        <dbReference type="SAM" id="Coils"/>
    </source>
</evidence>
<accession>A0ABT1PJC4</accession>
<proteinExistence type="predicted"/>
<protein>
    <submittedName>
        <fullName evidence="4">Septum formation initiator family protein</fullName>
    </submittedName>
</protein>
<sequence length="156" mass="17506">MPADRFSTATRLKALGAQAQARVYRATGRTPRRGRLTGRAALLALTVCALVVALAYPMRQYVAQRSQIADQREQARQARQRVERLQEEKARWADPEYVKAQAREHLHYVMPGETGYTMSGQRERDADQGDSASGTVANRAWYDNLWNGVNSSDASH</sequence>
<dbReference type="EMBL" id="JANFNH010000026">
    <property type="protein sequence ID" value="MCQ4044385.1"/>
    <property type="molecule type" value="Genomic_DNA"/>
</dbReference>
<gene>
    <name evidence="4" type="ORF">NON19_20715</name>
</gene>
<evidence type="ECO:0000256" key="3">
    <source>
        <dbReference type="SAM" id="Phobius"/>
    </source>
</evidence>
<keyword evidence="3" id="KW-0472">Membrane</keyword>
<dbReference type="InterPro" id="IPR007060">
    <property type="entry name" value="FtsL/DivIC"/>
</dbReference>
<organism evidence="4 5">
    <name type="scientific">Streptantibioticus rubrisoli</name>
    <dbReference type="NCBI Taxonomy" id="1387313"/>
    <lineage>
        <taxon>Bacteria</taxon>
        <taxon>Bacillati</taxon>
        <taxon>Actinomycetota</taxon>
        <taxon>Actinomycetes</taxon>
        <taxon>Kitasatosporales</taxon>
        <taxon>Streptomycetaceae</taxon>
        <taxon>Streptantibioticus</taxon>
    </lineage>
</organism>
<evidence type="ECO:0000313" key="4">
    <source>
        <dbReference type="EMBL" id="MCQ4044385.1"/>
    </source>
</evidence>
<name>A0ABT1PJC4_9ACTN</name>
<feature type="transmembrane region" description="Helical" evidence="3">
    <location>
        <begin position="40"/>
        <end position="58"/>
    </location>
</feature>